<keyword evidence="1" id="KW-1133">Transmembrane helix</keyword>
<proteinExistence type="predicted"/>
<sequence length="403" mass="43311">MSEDAPAPREPGGPQASPVLRRMAGRGREEAHRTATPLELFFDLCFVVAVAVAGRELVHALAEGHAAHGVIGYLMMFFTIWWAWMNFTWFASAYDTDDVLYRVVTLVQIAGVLILSAGIPRAFDDGDFSVVWFGYLVMRLALVSQWLRAGFSAVGPERRTALKYAAGVSACQVGWLGVLFLPDRAKPWVFLVMALLEMAVPALAEMTRQTAWHPHHIAERYGLFTIIVLGETVSAATVAVQSALEESEALDELLPMAAGGLLLIFAAFWIYFAVPIHLHLASNRQAFLWGYGHYLVFGSAAAIGAGIEVAVEQAVGKAHVSTAAASSAVTVPGALFMFSVWLIHSRHYKRGLAQQLVLPVSALAVLACTFAGDRAVLLAGLVATVTVGAGVWLSTTNPPPAEA</sequence>
<feature type="transmembrane region" description="Helical" evidence="1">
    <location>
        <begin position="187"/>
        <end position="204"/>
    </location>
</feature>
<feature type="transmembrane region" description="Helical" evidence="1">
    <location>
        <begin position="286"/>
        <end position="311"/>
    </location>
</feature>
<dbReference type="Proteomes" id="UP001552479">
    <property type="component" value="Unassembled WGS sequence"/>
</dbReference>
<dbReference type="PANTHER" id="PTHR36840:SF1">
    <property type="entry name" value="BLL5714 PROTEIN"/>
    <property type="match status" value="1"/>
</dbReference>
<feature type="transmembrane region" description="Helical" evidence="1">
    <location>
        <begin position="224"/>
        <end position="244"/>
    </location>
</feature>
<keyword evidence="1" id="KW-0812">Transmembrane</keyword>
<dbReference type="RefSeq" id="WP_359096331.1">
    <property type="nucleotide sequence ID" value="NZ_JBEZGT010000005.1"/>
</dbReference>
<evidence type="ECO:0000256" key="1">
    <source>
        <dbReference type="SAM" id="Phobius"/>
    </source>
</evidence>
<feature type="transmembrane region" description="Helical" evidence="1">
    <location>
        <begin position="99"/>
        <end position="119"/>
    </location>
</feature>
<evidence type="ECO:0000313" key="3">
    <source>
        <dbReference type="Proteomes" id="UP001552479"/>
    </source>
</evidence>
<feature type="transmembrane region" description="Helical" evidence="1">
    <location>
        <begin position="161"/>
        <end position="181"/>
    </location>
</feature>
<feature type="transmembrane region" description="Helical" evidence="1">
    <location>
        <begin position="356"/>
        <end position="372"/>
    </location>
</feature>
<gene>
    <name evidence="2" type="ORF">AB0L03_04620</name>
</gene>
<organism evidence="2 3">
    <name type="scientific">Streptomyces roseoverticillatus</name>
    <dbReference type="NCBI Taxonomy" id="66429"/>
    <lineage>
        <taxon>Bacteria</taxon>
        <taxon>Bacillati</taxon>
        <taxon>Actinomycetota</taxon>
        <taxon>Actinomycetes</taxon>
        <taxon>Kitasatosporales</taxon>
        <taxon>Streptomycetaceae</taxon>
        <taxon>Streptomyces</taxon>
    </lineage>
</organism>
<name>A0ABV3IP87_9ACTN</name>
<keyword evidence="3" id="KW-1185">Reference proteome</keyword>
<evidence type="ECO:0000313" key="2">
    <source>
        <dbReference type="EMBL" id="MEV4922122.1"/>
    </source>
</evidence>
<dbReference type="InterPro" id="IPR010640">
    <property type="entry name" value="Low_temperature_requirement_A"/>
</dbReference>
<feature type="transmembrane region" description="Helical" evidence="1">
    <location>
        <begin position="131"/>
        <end position="149"/>
    </location>
</feature>
<accession>A0ABV3IP87</accession>
<comment type="caution">
    <text evidence="2">The sequence shown here is derived from an EMBL/GenBank/DDBJ whole genome shotgun (WGS) entry which is preliminary data.</text>
</comment>
<dbReference type="Pfam" id="PF06772">
    <property type="entry name" value="LtrA"/>
    <property type="match status" value="1"/>
</dbReference>
<feature type="transmembrane region" description="Helical" evidence="1">
    <location>
        <begin position="66"/>
        <end position="87"/>
    </location>
</feature>
<keyword evidence="1" id="KW-0472">Membrane</keyword>
<feature type="transmembrane region" description="Helical" evidence="1">
    <location>
        <begin position="323"/>
        <end position="344"/>
    </location>
</feature>
<dbReference type="PANTHER" id="PTHR36840">
    <property type="entry name" value="BLL5714 PROTEIN"/>
    <property type="match status" value="1"/>
</dbReference>
<dbReference type="EMBL" id="JBFASG010000003">
    <property type="protein sequence ID" value="MEV4922122.1"/>
    <property type="molecule type" value="Genomic_DNA"/>
</dbReference>
<feature type="transmembrane region" description="Helical" evidence="1">
    <location>
        <begin position="256"/>
        <end position="274"/>
    </location>
</feature>
<protein>
    <submittedName>
        <fullName evidence="2">Low temperature requirement protein A</fullName>
    </submittedName>
</protein>
<reference evidence="2 3" key="1">
    <citation type="submission" date="2024-06" db="EMBL/GenBank/DDBJ databases">
        <title>The Natural Products Discovery Center: Release of the First 8490 Sequenced Strains for Exploring Actinobacteria Biosynthetic Diversity.</title>
        <authorList>
            <person name="Kalkreuter E."/>
            <person name="Kautsar S.A."/>
            <person name="Yang D."/>
            <person name="Bader C.D."/>
            <person name="Teijaro C.N."/>
            <person name="Fluegel L."/>
            <person name="Davis C.M."/>
            <person name="Simpson J.R."/>
            <person name="Lauterbach L."/>
            <person name="Steele A.D."/>
            <person name="Gui C."/>
            <person name="Meng S."/>
            <person name="Li G."/>
            <person name="Viehrig K."/>
            <person name="Ye F."/>
            <person name="Su P."/>
            <person name="Kiefer A.F."/>
            <person name="Nichols A."/>
            <person name="Cepeda A.J."/>
            <person name="Yan W."/>
            <person name="Fan B."/>
            <person name="Jiang Y."/>
            <person name="Adhikari A."/>
            <person name="Zheng C.-J."/>
            <person name="Schuster L."/>
            <person name="Cowan T.M."/>
            <person name="Smanski M.J."/>
            <person name="Chevrette M.G."/>
            <person name="De Carvalho L.P.S."/>
            <person name="Shen B."/>
        </authorList>
    </citation>
    <scope>NUCLEOTIDE SEQUENCE [LARGE SCALE GENOMIC DNA]</scope>
    <source>
        <strain evidence="2 3">NPDC053791</strain>
    </source>
</reference>